<evidence type="ECO:0000313" key="2">
    <source>
        <dbReference type="Proteomes" id="UP000041254"/>
    </source>
</evidence>
<dbReference type="EMBL" id="CDMY01000850">
    <property type="protein sequence ID" value="CEM35365.1"/>
    <property type="molecule type" value="Genomic_DNA"/>
</dbReference>
<protein>
    <submittedName>
        <fullName evidence="1">Uncharacterized protein</fullName>
    </submittedName>
</protein>
<name>A0A0G4GWZ0_VITBC</name>
<organism evidence="1 2">
    <name type="scientific">Vitrella brassicaformis (strain CCMP3155)</name>
    <dbReference type="NCBI Taxonomy" id="1169540"/>
    <lineage>
        <taxon>Eukaryota</taxon>
        <taxon>Sar</taxon>
        <taxon>Alveolata</taxon>
        <taxon>Colpodellida</taxon>
        <taxon>Vitrellaceae</taxon>
        <taxon>Vitrella</taxon>
    </lineage>
</organism>
<dbReference type="AlphaFoldDB" id="A0A0G4GWZ0"/>
<reference evidence="1 2" key="1">
    <citation type="submission" date="2014-11" db="EMBL/GenBank/DDBJ databases">
        <authorList>
            <person name="Zhu J."/>
            <person name="Qi W."/>
            <person name="Song R."/>
        </authorList>
    </citation>
    <scope>NUCLEOTIDE SEQUENCE [LARGE SCALE GENOMIC DNA]</scope>
</reference>
<dbReference type="OrthoDB" id="3055998at2759"/>
<sequence>MGRCQRGYGIYAQGSQADLGIDDAQDEAEGKNGGYKLRDSMWHPDLPEYIDLAFVNAHKAGQAADAKHNSTTMPAMKLF</sequence>
<dbReference type="VEuPathDB" id="CryptoDB:Vbra_18938"/>
<dbReference type="InParanoid" id="A0A0G4GWZ0"/>
<evidence type="ECO:0000313" key="1">
    <source>
        <dbReference type="EMBL" id="CEM35365.1"/>
    </source>
</evidence>
<gene>
    <name evidence="1" type="ORF">Vbra_18938</name>
</gene>
<accession>A0A0G4GWZ0</accession>
<proteinExistence type="predicted"/>
<keyword evidence="2" id="KW-1185">Reference proteome</keyword>
<dbReference type="Proteomes" id="UP000041254">
    <property type="component" value="Unassembled WGS sequence"/>
</dbReference>